<gene>
    <name evidence="1" type="ORF">GCM10025789_06200</name>
</gene>
<dbReference type="RefSeq" id="WP_345578843.1">
    <property type="nucleotide sequence ID" value="NZ_BAABLV010000009.1"/>
</dbReference>
<accession>A0ABP9F3E4</accession>
<reference evidence="2" key="1">
    <citation type="journal article" date="2019" name="Int. J. Syst. Evol. Microbiol.">
        <title>The Global Catalogue of Microorganisms (GCM) 10K type strain sequencing project: providing services to taxonomists for standard genome sequencing and annotation.</title>
        <authorList>
            <consortium name="The Broad Institute Genomics Platform"/>
            <consortium name="The Broad Institute Genome Sequencing Center for Infectious Disease"/>
            <person name="Wu L."/>
            <person name="Ma J."/>
        </authorList>
    </citation>
    <scope>NUCLEOTIDE SEQUENCE [LARGE SCALE GENOMIC DNA]</scope>
    <source>
        <strain evidence="2">JCM 19125</strain>
    </source>
</reference>
<proteinExistence type="predicted"/>
<keyword evidence="2" id="KW-1185">Reference proteome</keyword>
<comment type="caution">
    <text evidence="1">The sequence shown here is derived from an EMBL/GenBank/DDBJ whole genome shotgun (WGS) entry which is preliminary data.</text>
</comment>
<organism evidence="1 2">
    <name type="scientific">Tessaracoccus lubricantis</name>
    <dbReference type="NCBI Taxonomy" id="545543"/>
    <lineage>
        <taxon>Bacteria</taxon>
        <taxon>Bacillati</taxon>
        <taxon>Actinomycetota</taxon>
        <taxon>Actinomycetes</taxon>
        <taxon>Propionibacteriales</taxon>
        <taxon>Propionibacteriaceae</taxon>
        <taxon>Tessaracoccus</taxon>
    </lineage>
</organism>
<sequence length="81" mass="8247">MTPRSGTKSPDGDGGWEWVAAEARLKAGIPEAGGTVLGLDPPLPGYMAALAVAVDGGSAVVTRVAVGTRGEFTARGARRRR</sequence>
<dbReference type="EMBL" id="BAABLV010000009">
    <property type="protein sequence ID" value="GAA4892010.1"/>
    <property type="molecule type" value="Genomic_DNA"/>
</dbReference>
<evidence type="ECO:0000313" key="2">
    <source>
        <dbReference type="Proteomes" id="UP001501521"/>
    </source>
</evidence>
<dbReference type="Proteomes" id="UP001501521">
    <property type="component" value="Unassembled WGS sequence"/>
</dbReference>
<evidence type="ECO:0000313" key="1">
    <source>
        <dbReference type="EMBL" id="GAA4892010.1"/>
    </source>
</evidence>
<protein>
    <submittedName>
        <fullName evidence="1">Uncharacterized protein</fullName>
    </submittedName>
</protein>
<name>A0ABP9F3E4_9ACTN</name>